<reference evidence="1 2" key="1">
    <citation type="journal article" date="2014" name="Genome Announc.">
        <title>Draft Genome Sequence of Magnetospirillum sp. Strain SO-1, a Freshwater Magnetotactic Bacterium Isolated from the Ol'khovka River, Russia.</title>
        <authorList>
            <person name="Grouzdev D.S."/>
            <person name="Dziuba M.V."/>
            <person name="Sukhacheva M.S."/>
            <person name="Mardanov A.V."/>
            <person name="Beletskiy A.V."/>
            <person name="Kuznetsov B.B."/>
            <person name="Skryabin K.G."/>
        </authorList>
    </citation>
    <scope>NUCLEOTIDE SEQUENCE [LARGE SCALE GENOMIC DNA]</scope>
    <source>
        <strain evidence="1 2">SO-1</strain>
    </source>
</reference>
<organism evidence="1 2">
    <name type="scientific">Paramagnetospirillum caucaseum</name>
    <dbReference type="NCBI Taxonomy" id="1244869"/>
    <lineage>
        <taxon>Bacteria</taxon>
        <taxon>Pseudomonadati</taxon>
        <taxon>Pseudomonadota</taxon>
        <taxon>Alphaproteobacteria</taxon>
        <taxon>Rhodospirillales</taxon>
        <taxon>Magnetospirillaceae</taxon>
        <taxon>Paramagnetospirillum</taxon>
    </lineage>
</organism>
<dbReference type="AlphaFoldDB" id="M2Y486"/>
<keyword evidence="2" id="KW-1185">Reference proteome</keyword>
<dbReference type="EMBL" id="AONQ01000096">
    <property type="protein sequence ID" value="EME67901.1"/>
    <property type="molecule type" value="Genomic_DNA"/>
</dbReference>
<dbReference type="OrthoDB" id="7342763at2"/>
<evidence type="ECO:0000313" key="1">
    <source>
        <dbReference type="EMBL" id="EME67901.1"/>
    </source>
</evidence>
<accession>M2Y486</accession>
<dbReference type="RefSeq" id="WP_008621692.1">
    <property type="nucleotide sequence ID" value="NZ_AONQ01000096.1"/>
</dbReference>
<protein>
    <submittedName>
        <fullName evidence="1">Uncharacterized protein</fullName>
    </submittedName>
</protein>
<dbReference type="Proteomes" id="UP000011744">
    <property type="component" value="Unassembled WGS sequence"/>
</dbReference>
<comment type="caution">
    <text evidence="1">The sequence shown here is derived from an EMBL/GenBank/DDBJ whole genome shotgun (WGS) entry which is preliminary data.</text>
</comment>
<evidence type="ECO:0000313" key="2">
    <source>
        <dbReference type="Proteomes" id="UP000011744"/>
    </source>
</evidence>
<proteinExistence type="predicted"/>
<name>M2Y486_9PROT</name>
<sequence>MTIDTPQFIPNNSSLPSLSSILTDPHEVLPRLIHSQFSGLPRAYQDSAMLAEALNDGFIAVDTVVLPWCPMLEESLIDEILADEPSRHESYGHRQLKVLGRILALASAPDSMLEPEAPATSGRYPLRADLIVWHATGVSETYECGATDGRSIIEQLMDGQVRVTILPYAGLGMPFIHGYSFRMAENPPHKAPTAVDGMRAWDQILAARPTTVPAIHTLLA</sequence>
<gene>
    <name evidence="1" type="ORF">H261_21169</name>
</gene>